<accession>A0A0A9EGU9</accession>
<proteinExistence type="predicted"/>
<dbReference type="AlphaFoldDB" id="A0A0A9EGU9"/>
<dbReference type="EMBL" id="GBRH01197921">
    <property type="protein sequence ID" value="JAD99974.1"/>
    <property type="molecule type" value="Transcribed_RNA"/>
</dbReference>
<evidence type="ECO:0000313" key="1">
    <source>
        <dbReference type="EMBL" id="JAD99974.1"/>
    </source>
</evidence>
<name>A0A0A9EGU9_ARUDO</name>
<organism evidence="1">
    <name type="scientific">Arundo donax</name>
    <name type="common">Giant reed</name>
    <name type="synonym">Donax arundinaceus</name>
    <dbReference type="NCBI Taxonomy" id="35708"/>
    <lineage>
        <taxon>Eukaryota</taxon>
        <taxon>Viridiplantae</taxon>
        <taxon>Streptophyta</taxon>
        <taxon>Embryophyta</taxon>
        <taxon>Tracheophyta</taxon>
        <taxon>Spermatophyta</taxon>
        <taxon>Magnoliopsida</taxon>
        <taxon>Liliopsida</taxon>
        <taxon>Poales</taxon>
        <taxon>Poaceae</taxon>
        <taxon>PACMAD clade</taxon>
        <taxon>Arundinoideae</taxon>
        <taxon>Arundineae</taxon>
        <taxon>Arundo</taxon>
    </lineage>
</organism>
<protein>
    <submittedName>
        <fullName evidence="1">Uncharacterized protein</fullName>
    </submittedName>
</protein>
<sequence>MDTIELPQKVPSRLSHHTSQLSQGLSLDASGGEQALAYPLQQITDSYMRFCF</sequence>
<reference evidence="1" key="1">
    <citation type="submission" date="2014-09" db="EMBL/GenBank/DDBJ databases">
        <authorList>
            <person name="Magalhaes I.L.F."/>
            <person name="Oliveira U."/>
            <person name="Santos F.R."/>
            <person name="Vidigal T.H.D.A."/>
            <person name="Brescovit A.D."/>
            <person name="Santos A.J."/>
        </authorList>
    </citation>
    <scope>NUCLEOTIDE SEQUENCE</scope>
    <source>
        <tissue evidence="1">Shoot tissue taken approximately 20 cm above the soil surface</tissue>
    </source>
</reference>
<reference evidence="1" key="2">
    <citation type="journal article" date="2015" name="Data Brief">
        <title>Shoot transcriptome of the giant reed, Arundo donax.</title>
        <authorList>
            <person name="Barrero R.A."/>
            <person name="Guerrero F.D."/>
            <person name="Moolhuijzen P."/>
            <person name="Goolsby J.A."/>
            <person name="Tidwell J."/>
            <person name="Bellgard S.E."/>
            <person name="Bellgard M.I."/>
        </authorList>
    </citation>
    <scope>NUCLEOTIDE SEQUENCE</scope>
    <source>
        <tissue evidence="1">Shoot tissue taken approximately 20 cm above the soil surface</tissue>
    </source>
</reference>